<evidence type="ECO:0000313" key="1">
    <source>
        <dbReference type="EMBL" id="QJA59667.1"/>
    </source>
</evidence>
<dbReference type="AlphaFoldDB" id="A0A6M3IRG6"/>
<gene>
    <name evidence="2" type="ORF">MM415A01309_0004</name>
    <name evidence="1" type="ORF">MM415B01249_0004</name>
</gene>
<reference evidence="1" key="1">
    <citation type="submission" date="2020-03" db="EMBL/GenBank/DDBJ databases">
        <title>The deep terrestrial virosphere.</title>
        <authorList>
            <person name="Holmfeldt K."/>
            <person name="Nilsson E."/>
            <person name="Simone D."/>
            <person name="Lopez-Fernandez M."/>
            <person name="Wu X."/>
            <person name="de Brujin I."/>
            <person name="Lundin D."/>
            <person name="Andersson A."/>
            <person name="Bertilsson S."/>
            <person name="Dopson M."/>
        </authorList>
    </citation>
    <scope>NUCLEOTIDE SEQUENCE</scope>
    <source>
        <strain evidence="2">MM415A01309</strain>
        <strain evidence="1">MM415B01249</strain>
    </source>
</reference>
<protein>
    <submittedName>
        <fullName evidence="1">Putative tail tubular protein</fullName>
    </submittedName>
</protein>
<accession>A0A6M3IRG6</accession>
<dbReference type="EMBL" id="MT142281">
    <property type="protein sequence ID" value="QJA77398.1"/>
    <property type="molecule type" value="Genomic_DNA"/>
</dbReference>
<organism evidence="1">
    <name type="scientific">viral metagenome</name>
    <dbReference type="NCBI Taxonomy" id="1070528"/>
    <lineage>
        <taxon>unclassified sequences</taxon>
        <taxon>metagenomes</taxon>
        <taxon>organismal metagenomes</taxon>
    </lineage>
</organism>
<dbReference type="EMBL" id="MT141380">
    <property type="protein sequence ID" value="QJA59667.1"/>
    <property type="molecule type" value="Genomic_DNA"/>
</dbReference>
<name>A0A6M3IRG6_9ZZZZ</name>
<sequence length="767" mass="84235">MKVDVIKNSFVGGEFGPSLFGRTDITQYQYACETVENFLVRPYGSLISTPGTKYVAEVKSSGTNTRLIKFIFARNDSYVIEMGDSYFRFFTDGGAVTTGGGGVLEVAHSYSSTQIWDVQYAQINDVIYLSHADHRTKKLTRVSSSSWTFTDFDFLGGPFLDDNTTAITITPSATDGTVTLTLSATNSTTYFRTGSTTHIGSYWRVGASRTSTTTGLTIQPYVKITAFTSSTIAVGTVMEQLASSSATDDWAEGAWSSVRGYPARITFHEKRLFFARTATEPQKVWGSKSYIYDDFAVGAEDDDGLNLALASNESNELQWLLSGKVLIAGSYGGEFVISATNEGPLTPTTTIVNRTSSWGSEAIVPKKIGNYLYFVQRFGKKIRELFYQWENDAYKSVDKTILSPQILGDGVKDLAYQSNPDTVLWCVRTDGTIATLTREVDQEVMGWARQTTEDGDGYYEAVATIPNRTEAYDEVWVIVRRTINGTTKRYVELFNDITVPDRQELCGYLHSALTYNAFDAYTTTTISLSATMGSLAGGTYGTVLITASTPVFTVATDAGDRIRTIDSDGVVLGEAKIISVASTTVTHCYVTNTFSTTAYAASSWGQSVSQISGLDHLEAKTLKVLADGGMDSPDPVVTGGVITLNYNYFIVTAGLPYTQKIKTLPIEAGSPRGTAQSKRQRISEVGFKVNRSYKGFKVGGETDYLELVQWRDPTTEMGTPELLYTGVMSNISFRDDYKYGPVVLLHNEDPLPIELLNIIFYLDTYDK</sequence>
<proteinExistence type="predicted"/>
<evidence type="ECO:0000313" key="2">
    <source>
        <dbReference type="EMBL" id="QJA77398.1"/>
    </source>
</evidence>